<reference evidence="14" key="3">
    <citation type="submission" date="2025-09" db="UniProtKB">
        <authorList>
            <consortium name="Ensembl"/>
        </authorList>
    </citation>
    <scope>IDENTIFICATION</scope>
</reference>
<dbReference type="PROSITE" id="PS00383">
    <property type="entry name" value="TYR_PHOSPHATASE_1"/>
    <property type="match status" value="1"/>
</dbReference>
<dbReference type="InterPro" id="IPR029021">
    <property type="entry name" value="Prot-tyrosine_phosphatase-like"/>
</dbReference>
<dbReference type="PRINTS" id="PR01910">
    <property type="entry name" value="ADSPHPHTASEB"/>
</dbReference>
<dbReference type="SUPFAM" id="SSF52799">
    <property type="entry name" value="(Phosphotyrosine protein) phosphatases II"/>
    <property type="match status" value="1"/>
</dbReference>
<evidence type="ECO:0000256" key="10">
    <source>
        <dbReference type="ARBA" id="ARBA00023136"/>
    </source>
</evidence>
<dbReference type="CDD" id="cd14514">
    <property type="entry name" value="DUSP14-like"/>
    <property type="match status" value="1"/>
</dbReference>
<dbReference type="GO" id="GO:0004725">
    <property type="term" value="F:protein tyrosine phosphatase activity"/>
    <property type="evidence" value="ECO:0007669"/>
    <property type="project" value="TreeGrafter"/>
</dbReference>
<dbReference type="GO" id="GO:0004722">
    <property type="term" value="F:protein serine/threonine phosphatase activity"/>
    <property type="evidence" value="ECO:0007669"/>
    <property type="project" value="UniProtKB-EC"/>
</dbReference>
<evidence type="ECO:0000313" key="14">
    <source>
        <dbReference type="Ensembl" id="ENSCSAVP00000016050.1"/>
    </source>
</evidence>
<dbReference type="GO" id="GO:0005743">
    <property type="term" value="C:mitochondrial inner membrane"/>
    <property type="evidence" value="ECO:0007669"/>
    <property type="project" value="UniProtKB-SubCell"/>
</dbReference>
<dbReference type="Pfam" id="PF00782">
    <property type="entry name" value="DSPc"/>
    <property type="match status" value="1"/>
</dbReference>
<dbReference type="Gene3D" id="3.90.190.10">
    <property type="entry name" value="Protein tyrosine phosphatase superfamily"/>
    <property type="match status" value="1"/>
</dbReference>
<evidence type="ECO:0000256" key="6">
    <source>
        <dbReference type="ARBA" id="ARBA00022792"/>
    </source>
</evidence>
<organism evidence="14 15">
    <name type="scientific">Ciona savignyi</name>
    <name type="common">Pacific transparent sea squirt</name>
    <dbReference type="NCBI Taxonomy" id="51511"/>
    <lineage>
        <taxon>Eukaryota</taxon>
        <taxon>Metazoa</taxon>
        <taxon>Chordata</taxon>
        <taxon>Tunicata</taxon>
        <taxon>Ascidiacea</taxon>
        <taxon>Phlebobranchia</taxon>
        <taxon>Cionidae</taxon>
        <taxon>Ciona</taxon>
    </lineage>
</organism>
<name>H2ZEN4_CIOSA</name>
<accession>H2ZEN4</accession>
<sequence length="181" mass="20905">MSLWNGINEITPRLFLCGVAALQNQQSVYNKQIQFIINATIDLRCPRWKGVEVVRVPVNDVPHAQLSPYFDQVADLIHNKSENGIRCLVHCVAGVSRSSSLCIAYLMKYHRLTLRDAHTHVKSCRPIIRPNVGFWKQLIEYEKRLYGRNSVTMVQSSMGPIPDVYREEARNMVPFPSRRRR</sequence>
<dbReference type="STRING" id="51511.ENSCSAVP00000016050"/>
<dbReference type="InterPro" id="IPR020420">
    <property type="entry name" value="Atypical_DUSP_subfamB"/>
</dbReference>
<evidence type="ECO:0000256" key="11">
    <source>
        <dbReference type="ARBA" id="ARBA00023242"/>
    </source>
</evidence>
<feature type="domain" description="Tyrosine specific protein phosphatases" evidence="13">
    <location>
        <begin position="67"/>
        <end position="126"/>
    </location>
</feature>
<evidence type="ECO:0000256" key="4">
    <source>
        <dbReference type="ARBA" id="ARBA00013081"/>
    </source>
</evidence>
<dbReference type="InterPro" id="IPR020422">
    <property type="entry name" value="TYR_PHOSPHATASE_DUAL_dom"/>
</dbReference>
<dbReference type="eggNOG" id="KOG1718">
    <property type="taxonomic scope" value="Eukaryota"/>
</dbReference>
<evidence type="ECO:0000259" key="12">
    <source>
        <dbReference type="PROSITE" id="PS50054"/>
    </source>
</evidence>
<dbReference type="GO" id="GO:0017017">
    <property type="term" value="F:MAP kinase tyrosine/serine/threonine phosphatase activity"/>
    <property type="evidence" value="ECO:0007669"/>
    <property type="project" value="InterPro"/>
</dbReference>
<keyword evidence="5" id="KW-0963">Cytoplasm</keyword>
<comment type="subcellular location">
    <subcellularLocation>
        <location evidence="2">Cytoplasm</location>
    </subcellularLocation>
    <subcellularLocation>
        <location evidence="3">Mitochondrion inner membrane</location>
        <topology evidence="3">Peripheral membrane protein</topology>
    </subcellularLocation>
    <subcellularLocation>
        <location evidence="1">Nucleus</location>
    </subcellularLocation>
</comment>
<evidence type="ECO:0000256" key="9">
    <source>
        <dbReference type="ARBA" id="ARBA00023128"/>
    </source>
</evidence>
<evidence type="ECO:0000256" key="1">
    <source>
        <dbReference type="ARBA" id="ARBA00004123"/>
    </source>
</evidence>
<dbReference type="PANTHER" id="PTHR46495">
    <property type="entry name" value="DUAL SPECIFICITY PROTEIN PHOSPHATASE 21"/>
    <property type="match status" value="1"/>
</dbReference>
<keyword evidence="7" id="KW-0378">Hydrolase</keyword>
<evidence type="ECO:0000256" key="2">
    <source>
        <dbReference type="ARBA" id="ARBA00004496"/>
    </source>
</evidence>
<protein>
    <recommendedName>
        <fullName evidence="4">protein-serine/threonine phosphatase</fullName>
        <ecNumber evidence="4">3.1.3.16</ecNumber>
    </recommendedName>
</protein>
<evidence type="ECO:0000313" key="15">
    <source>
        <dbReference type="Proteomes" id="UP000007875"/>
    </source>
</evidence>
<dbReference type="OMA" id="IAQITPC"/>
<dbReference type="GeneTree" id="ENSGT00940000164527"/>
<dbReference type="Ensembl" id="ENSCSAVT00000016230.1">
    <property type="protein sequence ID" value="ENSCSAVP00000016050.1"/>
    <property type="gene ID" value="ENSCSAVG00000009451.1"/>
</dbReference>
<dbReference type="AlphaFoldDB" id="H2ZEN4"/>
<dbReference type="EC" id="3.1.3.16" evidence="4"/>
<evidence type="ECO:0000256" key="7">
    <source>
        <dbReference type="ARBA" id="ARBA00022801"/>
    </source>
</evidence>
<proteinExistence type="predicted"/>
<keyword evidence="10" id="KW-0472">Membrane</keyword>
<dbReference type="PANTHER" id="PTHR46495:SF1">
    <property type="entry name" value="DUAL SPECIFICITY PHOSPHATASE 21"/>
    <property type="match status" value="1"/>
</dbReference>
<dbReference type="Proteomes" id="UP000007875">
    <property type="component" value="Unassembled WGS sequence"/>
</dbReference>
<dbReference type="PRINTS" id="PR01908">
    <property type="entry name" value="ADSPHPHTASE"/>
</dbReference>
<keyword evidence="15" id="KW-1185">Reference proteome</keyword>
<evidence type="ECO:0000256" key="8">
    <source>
        <dbReference type="ARBA" id="ARBA00022912"/>
    </source>
</evidence>
<evidence type="ECO:0000256" key="5">
    <source>
        <dbReference type="ARBA" id="ARBA00022490"/>
    </source>
</evidence>
<keyword evidence="8" id="KW-0904">Protein phosphatase</keyword>
<dbReference type="PROSITE" id="PS50054">
    <property type="entry name" value="TYR_PHOSPHATASE_DUAL"/>
    <property type="match status" value="1"/>
</dbReference>
<keyword evidence="11" id="KW-0539">Nucleus</keyword>
<dbReference type="HOGENOM" id="CLU_027074_3_2_1"/>
<evidence type="ECO:0000256" key="3">
    <source>
        <dbReference type="ARBA" id="ARBA00004637"/>
    </source>
</evidence>
<reference evidence="14" key="2">
    <citation type="submission" date="2025-08" db="UniProtKB">
        <authorList>
            <consortium name="Ensembl"/>
        </authorList>
    </citation>
    <scope>IDENTIFICATION</scope>
</reference>
<reference evidence="15" key="1">
    <citation type="submission" date="2003-08" db="EMBL/GenBank/DDBJ databases">
        <authorList>
            <person name="Birren B."/>
            <person name="Nusbaum C."/>
            <person name="Abebe A."/>
            <person name="Abouelleil A."/>
            <person name="Adekoya E."/>
            <person name="Ait-zahra M."/>
            <person name="Allen N."/>
            <person name="Allen T."/>
            <person name="An P."/>
            <person name="Anderson M."/>
            <person name="Anderson S."/>
            <person name="Arachchi H."/>
            <person name="Armbruster J."/>
            <person name="Bachantsang P."/>
            <person name="Baldwin J."/>
            <person name="Barry A."/>
            <person name="Bayul T."/>
            <person name="Blitshsteyn B."/>
            <person name="Bloom T."/>
            <person name="Blye J."/>
            <person name="Boguslavskiy L."/>
            <person name="Borowsky M."/>
            <person name="Boukhgalter B."/>
            <person name="Brunache A."/>
            <person name="Butler J."/>
            <person name="Calixte N."/>
            <person name="Calvo S."/>
            <person name="Camarata J."/>
            <person name="Campo K."/>
            <person name="Chang J."/>
            <person name="Cheshatsang Y."/>
            <person name="Citroen M."/>
            <person name="Collymore A."/>
            <person name="Considine T."/>
            <person name="Cook A."/>
            <person name="Cooke P."/>
            <person name="Corum B."/>
            <person name="Cuomo C."/>
            <person name="David R."/>
            <person name="Dawoe T."/>
            <person name="Degray S."/>
            <person name="Dodge S."/>
            <person name="Dooley K."/>
            <person name="Dorje P."/>
            <person name="Dorjee K."/>
            <person name="Dorris L."/>
            <person name="Duffey N."/>
            <person name="Dupes A."/>
            <person name="Elkins T."/>
            <person name="Engels R."/>
            <person name="Erickson J."/>
            <person name="Farina A."/>
            <person name="Faro S."/>
            <person name="Ferreira P."/>
            <person name="Fischer H."/>
            <person name="Fitzgerald M."/>
            <person name="Foley K."/>
            <person name="Gage D."/>
            <person name="Galagan J."/>
            <person name="Gearin G."/>
            <person name="Gnerre S."/>
            <person name="Gnirke A."/>
            <person name="Goyette A."/>
            <person name="Graham J."/>
            <person name="Grandbois E."/>
            <person name="Gyaltsen K."/>
            <person name="Hafez N."/>
            <person name="Hagopian D."/>
            <person name="Hagos B."/>
            <person name="Hall J."/>
            <person name="Hatcher B."/>
            <person name="Heller A."/>
            <person name="Higgins H."/>
            <person name="Honan T."/>
            <person name="Horn A."/>
            <person name="Houde N."/>
            <person name="Hughes L."/>
            <person name="Hulme W."/>
            <person name="Husby E."/>
            <person name="Iliev I."/>
            <person name="Jaffe D."/>
            <person name="Jones C."/>
            <person name="Kamal M."/>
            <person name="Kamat A."/>
            <person name="Kamvysselis M."/>
            <person name="Karlsson E."/>
            <person name="Kells C."/>
            <person name="Kieu A."/>
            <person name="Kisner P."/>
            <person name="Kodira C."/>
            <person name="Kulbokas E."/>
            <person name="Labutti K."/>
            <person name="Lama D."/>
            <person name="Landers T."/>
            <person name="Leger J."/>
            <person name="Levine S."/>
            <person name="Lewis D."/>
            <person name="Lewis T."/>
            <person name="Lindblad-toh K."/>
            <person name="Liu X."/>
            <person name="Lokyitsang T."/>
            <person name="Lokyitsang Y."/>
            <person name="Lucien O."/>
            <person name="Lui A."/>
            <person name="Ma L.J."/>
            <person name="Mabbitt R."/>
            <person name="Macdonald J."/>
            <person name="Maclean C."/>
            <person name="Major J."/>
            <person name="Manning J."/>
            <person name="Marabella R."/>
            <person name="Maru K."/>
            <person name="Matthews C."/>
            <person name="Mauceli E."/>
            <person name="Mccarthy M."/>
            <person name="Mcdonough S."/>
            <person name="Mcghee T."/>
            <person name="Meldrim J."/>
            <person name="Meneus L."/>
            <person name="Mesirov J."/>
            <person name="Mihalev A."/>
            <person name="Mihova T."/>
            <person name="Mikkelsen T."/>
            <person name="Mlenga V."/>
            <person name="Moru K."/>
            <person name="Mozes J."/>
            <person name="Mulrain L."/>
            <person name="Munson G."/>
            <person name="Naylor J."/>
            <person name="Newes C."/>
            <person name="Nguyen C."/>
            <person name="Nguyen N."/>
            <person name="Nguyen T."/>
            <person name="Nicol R."/>
            <person name="Nielsen C."/>
            <person name="Nizzari M."/>
            <person name="Norbu C."/>
            <person name="Norbu N."/>
            <person name="O'donnell P."/>
            <person name="Okoawo O."/>
            <person name="O'leary S."/>
            <person name="Omotosho B."/>
            <person name="O'neill K."/>
            <person name="Osman S."/>
            <person name="Parker S."/>
            <person name="Perrin D."/>
            <person name="Phunkhang P."/>
            <person name="Piqani B."/>
            <person name="Purcell S."/>
            <person name="Rachupka T."/>
            <person name="Ramasamy U."/>
            <person name="Rameau R."/>
            <person name="Ray V."/>
            <person name="Raymond C."/>
            <person name="Retta R."/>
            <person name="Richardson S."/>
            <person name="Rise C."/>
            <person name="Rodriguez J."/>
            <person name="Rogers J."/>
            <person name="Rogov P."/>
            <person name="Rutman M."/>
            <person name="Schupbach R."/>
            <person name="Seaman C."/>
            <person name="Settipalli S."/>
            <person name="Sharpe T."/>
            <person name="Sheridan J."/>
            <person name="Sherpa N."/>
            <person name="Shi J."/>
            <person name="Smirnov S."/>
            <person name="Smith C."/>
            <person name="Sougnez C."/>
            <person name="Spencer B."/>
            <person name="Stalker J."/>
            <person name="Stange-thomann N."/>
            <person name="Stavropoulos S."/>
            <person name="Stetson K."/>
            <person name="Stone C."/>
            <person name="Stone S."/>
            <person name="Stubbs M."/>
            <person name="Talamas J."/>
            <person name="Tchuinga P."/>
            <person name="Tenzing P."/>
            <person name="Tesfaye S."/>
            <person name="Theodore J."/>
            <person name="Thoulutsang Y."/>
            <person name="Topham K."/>
            <person name="Towey S."/>
            <person name="Tsamla T."/>
            <person name="Tsomo N."/>
            <person name="Vallee D."/>
            <person name="Vassiliev H."/>
            <person name="Venkataraman V."/>
            <person name="Vinson J."/>
            <person name="Vo A."/>
            <person name="Wade C."/>
            <person name="Wang S."/>
            <person name="Wangchuk T."/>
            <person name="Wangdi T."/>
            <person name="Whittaker C."/>
            <person name="Wilkinson J."/>
            <person name="Wu Y."/>
            <person name="Wyman D."/>
            <person name="Yadav S."/>
            <person name="Yang S."/>
            <person name="Yang X."/>
            <person name="Yeager S."/>
            <person name="Yee E."/>
            <person name="Young G."/>
            <person name="Zainoun J."/>
            <person name="Zembeck L."/>
            <person name="Zimmer A."/>
            <person name="Zody M."/>
            <person name="Lander E."/>
        </authorList>
    </citation>
    <scope>NUCLEOTIDE SEQUENCE [LARGE SCALE GENOMIC DNA]</scope>
</reference>
<dbReference type="InterPro" id="IPR000340">
    <property type="entry name" value="Dual-sp_phosphatase_cat-dom"/>
</dbReference>
<dbReference type="InParanoid" id="H2ZEN4"/>
<evidence type="ECO:0000259" key="13">
    <source>
        <dbReference type="PROSITE" id="PS50056"/>
    </source>
</evidence>
<keyword evidence="9" id="KW-0496">Mitochondrion</keyword>
<dbReference type="GO" id="GO:0005634">
    <property type="term" value="C:nucleus"/>
    <property type="evidence" value="ECO:0007669"/>
    <property type="project" value="UniProtKB-SubCell"/>
</dbReference>
<dbReference type="SMART" id="SM00195">
    <property type="entry name" value="DSPc"/>
    <property type="match status" value="1"/>
</dbReference>
<dbReference type="InterPro" id="IPR000387">
    <property type="entry name" value="Tyr_Pase_dom"/>
</dbReference>
<dbReference type="PROSITE" id="PS50056">
    <property type="entry name" value="TYR_PHOSPHATASE_2"/>
    <property type="match status" value="1"/>
</dbReference>
<dbReference type="InterPro" id="IPR016130">
    <property type="entry name" value="Tyr_Pase_AS"/>
</dbReference>
<feature type="domain" description="Tyrosine-protein phosphatase" evidence="12">
    <location>
        <begin position="6"/>
        <end position="147"/>
    </location>
</feature>
<keyword evidence="6" id="KW-0999">Mitochondrion inner membrane</keyword>